<dbReference type="EMBL" id="FXYE01000001">
    <property type="protein sequence ID" value="SMX31641.1"/>
    <property type="molecule type" value="Genomic_DNA"/>
</dbReference>
<gene>
    <name evidence="14 18" type="primary">atpA</name>
    <name evidence="18" type="ORF">COL8621_00552</name>
</gene>
<evidence type="ECO:0000313" key="19">
    <source>
        <dbReference type="Proteomes" id="UP000202922"/>
    </source>
</evidence>
<evidence type="ECO:0000256" key="2">
    <source>
        <dbReference type="ARBA" id="ARBA00004370"/>
    </source>
</evidence>
<keyword evidence="9 14" id="KW-0406">Ion transport</keyword>
<dbReference type="SUPFAM" id="SSF52540">
    <property type="entry name" value="P-loop containing nucleoside triphosphate hydrolases"/>
    <property type="match status" value="1"/>
</dbReference>
<evidence type="ECO:0000256" key="13">
    <source>
        <dbReference type="ARBA" id="ARBA00026013"/>
    </source>
</evidence>
<keyword evidence="19" id="KW-1185">Reference proteome</keyword>
<dbReference type="InterPro" id="IPR000793">
    <property type="entry name" value="ATP_synth_asu_C"/>
</dbReference>
<comment type="subcellular location">
    <subcellularLocation>
        <location evidence="14">Cell membrane</location>
        <topology evidence="14">Peripheral membrane protein</topology>
    </subcellularLocation>
    <subcellularLocation>
        <location evidence="2">Membrane</location>
    </subcellularLocation>
</comment>
<dbReference type="InterPro" id="IPR000194">
    <property type="entry name" value="ATPase_F1/V1/A1_a/bsu_nucl-bd"/>
</dbReference>
<dbReference type="OrthoDB" id="9803053at2"/>
<accession>A0A238JLW8</accession>
<comment type="similarity">
    <text evidence="3 14">Belongs to the ATPase alpha/beta chains family.</text>
</comment>
<dbReference type="InterPro" id="IPR027417">
    <property type="entry name" value="P-loop_NTPase"/>
</dbReference>
<feature type="site" description="Required for activity" evidence="14">
    <location>
        <position position="372"/>
    </location>
</feature>
<dbReference type="InterPro" id="IPR033732">
    <property type="entry name" value="ATP_synth_F1_a_nt-bd_dom"/>
</dbReference>
<evidence type="ECO:0000256" key="9">
    <source>
        <dbReference type="ARBA" id="ARBA00023065"/>
    </source>
</evidence>
<evidence type="ECO:0000256" key="14">
    <source>
        <dbReference type="HAMAP-Rule" id="MF_01346"/>
    </source>
</evidence>
<comment type="catalytic activity">
    <reaction evidence="14">
        <text>ATP + H2O + 4 H(+)(in) = ADP + phosphate + 5 H(+)(out)</text>
        <dbReference type="Rhea" id="RHEA:57720"/>
        <dbReference type="ChEBI" id="CHEBI:15377"/>
        <dbReference type="ChEBI" id="CHEBI:15378"/>
        <dbReference type="ChEBI" id="CHEBI:30616"/>
        <dbReference type="ChEBI" id="CHEBI:43474"/>
        <dbReference type="ChEBI" id="CHEBI:456216"/>
        <dbReference type="EC" id="7.1.2.2"/>
    </reaction>
</comment>
<evidence type="ECO:0000256" key="12">
    <source>
        <dbReference type="ARBA" id="ARBA00023310"/>
    </source>
</evidence>
<dbReference type="InterPro" id="IPR038376">
    <property type="entry name" value="ATP_synth_asu_C_sf"/>
</dbReference>
<dbReference type="Gene3D" id="2.40.30.20">
    <property type="match status" value="1"/>
</dbReference>
<dbReference type="InterPro" id="IPR004100">
    <property type="entry name" value="ATPase_F1/V1/A1_a/bsu_N"/>
</dbReference>
<dbReference type="CDD" id="cd18116">
    <property type="entry name" value="ATP-synt_F1_alpha_N"/>
    <property type="match status" value="1"/>
</dbReference>
<dbReference type="GO" id="GO:0046933">
    <property type="term" value="F:proton-transporting ATP synthase activity, rotational mechanism"/>
    <property type="evidence" value="ECO:0007669"/>
    <property type="project" value="UniProtKB-UniRule"/>
</dbReference>
<dbReference type="FunFam" id="2.40.30.20:FF:000001">
    <property type="entry name" value="ATP synthase subunit alpha"/>
    <property type="match status" value="1"/>
</dbReference>
<dbReference type="CDD" id="cd01132">
    <property type="entry name" value="F1-ATPase_alpha_CD"/>
    <property type="match status" value="1"/>
</dbReference>
<dbReference type="GO" id="GO:0005524">
    <property type="term" value="F:ATP binding"/>
    <property type="evidence" value="ECO:0007669"/>
    <property type="project" value="UniProtKB-UniRule"/>
</dbReference>
<evidence type="ECO:0000256" key="11">
    <source>
        <dbReference type="ARBA" id="ARBA00023196"/>
    </source>
</evidence>
<name>A0A238JLW8_9RHOB</name>
<evidence type="ECO:0000256" key="7">
    <source>
        <dbReference type="ARBA" id="ARBA00022840"/>
    </source>
</evidence>
<dbReference type="InterPro" id="IPR036121">
    <property type="entry name" value="ATPase_F1/V1/A1_a/bsu_N_sf"/>
</dbReference>
<dbReference type="GO" id="GO:0043531">
    <property type="term" value="F:ADP binding"/>
    <property type="evidence" value="ECO:0007669"/>
    <property type="project" value="TreeGrafter"/>
</dbReference>
<proteinExistence type="inferred from homology"/>
<dbReference type="GO" id="GO:0016787">
    <property type="term" value="F:hydrolase activity"/>
    <property type="evidence" value="ECO:0007669"/>
    <property type="project" value="UniProtKB-KW"/>
</dbReference>
<dbReference type="PROSITE" id="PS00152">
    <property type="entry name" value="ATPASE_ALPHA_BETA"/>
    <property type="match status" value="1"/>
</dbReference>
<dbReference type="Gene3D" id="1.20.150.20">
    <property type="entry name" value="ATP synthase alpha/beta chain, C-terminal domain"/>
    <property type="match status" value="1"/>
</dbReference>
<evidence type="ECO:0000256" key="4">
    <source>
        <dbReference type="ARBA" id="ARBA00022448"/>
    </source>
</evidence>
<keyword evidence="18" id="KW-0378">Hydrolase</keyword>
<reference evidence="19" key="1">
    <citation type="submission" date="2017-05" db="EMBL/GenBank/DDBJ databases">
        <authorList>
            <person name="Rodrigo-Torres L."/>
            <person name="Arahal R. D."/>
            <person name="Lucena T."/>
        </authorList>
    </citation>
    <scope>NUCLEOTIDE SEQUENCE [LARGE SCALE GENOMIC DNA]</scope>
    <source>
        <strain evidence="19">CECT 8621</strain>
    </source>
</reference>
<keyword evidence="14" id="KW-1003">Cell membrane</keyword>
<dbReference type="AlphaFoldDB" id="A0A238JLW8"/>
<keyword evidence="12 14" id="KW-0066">ATP synthesis</keyword>
<feature type="domain" description="ATPase F1/V1/A1 complex alpha/beta subunit nucleotide-binding" evidence="15">
    <location>
        <begin position="149"/>
        <end position="374"/>
    </location>
</feature>
<protein>
    <recommendedName>
        <fullName evidence="14">ATP synthase subunit alpha</fullName>
        <ecNumber evidence="14">7.1.2.2</ecNumber>
    </recommendedName>
    <alternativeName>
        <fullName evidence="14">ATP synthase F1 sector subunit alpha</fullName>
    </alternativeName>
    <alternativeName>
        <fullName evidence="14">F-ATPase subunit alpha</fullName>
    </alternativeName>
</protein>
<keyword evidence="6 14" id="KW-0375">Hydrogen ion transport</keyword>
<evidence type="ECO:0000259" key="17">
    <source>
        <dbReference type="Pfam" id="PF02874"/>
    </source>
</evidence>
<evidence type="ECO:0000313" key="18">
    <source>
        <dbReference type="EMBL" id="SMX31641.1"/>
    </source>
</evidence>
<dbReference type="FunFam" id="3.40.50.300:FF:002432">
    <property type="entry name" value="ATP synthase subunit alpha, mitochondrial"/>
    <property type="match status" value="1"/>
</dbReference>
<dbReference type="PANTHER" id="PTHR48082:SF2">
    <property type="entry name" value="ATP SYNTHASE SUBUNIT ALPHA, MITOCHONDRIAL"/>
    <property type="match status" value="1"/>
</dbReference>
<evidence type="ECO:0000256" key="5">
    <source>
        <dbReference type="ARBA" id="ARBA00022741"/>
    </source>
</evidence>
<keyword evidence="8 14" id="KW-1278">Translocase</keyword>
<dbReference type="SUPFAM" id="SSF47917">
    <property type="entry name" value="C-terminal domain of alpha and beta subunits of F1 ATP synthase"/>
    <property type="match status" value="1"/>
</dbReference>
<comment type="subunit">
    <text evidence="13">F-type ATPases have 2 components, CF(1) - the catalytic core - and CF(0) - the membrane proton channel. CF(1) has five subunits: alpha(3), beta(3), gamma(1), delta(1), epsilon(1). CF(0) has four main subunits: a(1), b(1), b'(1) and c(9-12).</text>
</comment>
<dbReference type="GO" id="GO:0045259">
    <property type="term" value="C:proton-transporting ATP synthase complex"/>
    <property type="evidence" value="ECO:0007669"/>
    <property type="project" value="UniProtKB-KW"/>
</dbReference>
<dbReference type="FunFam" id="1.20.150.20:FF:000001">
    <property type="entry name" value="ATP synthase subunit alpha"/>
    <property type="match status" value="1"/>
</dbReference>
<dbReference type="InterPro" id="IPR020003">
    <property type="entry name" value="ATPase_a/bsu_AS"/>
</dbReference>
<dbReference type="SUPFAM" id="SSF50615">
    <property type="entry name" value="N-terminal domain of alpha and beta subunits of F1 ATP synthase"/>
    <property type="match status" value="1"/>
</dbReference>
<evidence type="ECO:0000259" key="15">
    <source>
        <dbReference type="Pfam" id="PF00006"/>
    </source>
</evidence>
<dbReference type="Pfam" id="PF00306">
    <property type="entry name" value="ATP-synt_ab_C"/>
    <property type="match status" value="1"/>
</dbReference>
<keyword evidence="5 14" id="KW-0547">Nucleotide-binding</keyword>
<dbReference type="EC" id="7.1.2.2" evidence="14"/>
<keyword evidence="7 14" id="KW-0067">ATP-binding</keyword>
<dbReference type="InterPro" id="IPR023366">
    <property type="entry name" value="ATP_synth_asu-like_sf"/>
</dbReference>
<sequence>MGIQAAEISAILKDQIKNFGQEAEVAEVGRVLSVGDGIARVHGLDNVQAGEMVEFPGGIRGMALNLEVDNVGVVIFGSDRDIKEGDQVKRTNSIVDVPVGPGLLGRVVDGLGNPIDGKGPIAGTERRVADVKAPGIIPRKSVHEPMATGLKSVDAMIPVGRGQRELIIGDRQTGKTAIALDTILNQKSYNEAAGDDESKKLYCVYVAIGQKRSTVAQLVKKLEETGAIEYSIVVAATASDPAPMQFLAPYAATSMAEYFRDSGKHALIIYDDLSKQAVSYRQMSLLLRRPPGREAYPGDVFYLHSRLLERSSKLNEDNGSGSLTALPIIETQGGDVSAFIPTNVISITDGQIFLETELFYQGIRPAVNTGLSVSRVGSSAQTDAMKSVAGPVKLELAQYREMAAFAQFGSDLDAATQRLLNRGARLTELMKQPQYAPLTNAEIVCVIYAGTKGYLDNIDVKQVGRFEAGLLAHLRQKNADLLADITNNDRKVKGELEDKIKAAIDDFAKDFA</sequence>
<dbReference type="NCBIfam" id="NF009884">
    <property type="entry name" value="PRK13343.1"/>
    <property type="match status" value="1"/>
</dbReference>
<evidence type="ECO:0000259" key="16">
    <source>
        <dbReference type="Pfam" id="PF00306"/>
    </source>
</evidence>
<keyword evidence="11 14" id="KW-0139">CF(1)</keyword>
<evidence type="ECO:0000256" key="8">
    <source>
        <dbReference type="ARBA" id="ARBA00022967"/>
    </source>
</evidence>
<dbReference type="Pfam" id="PF02874">
    <property type="entry name" value="ATP-synt_ab_N"/>
    <property type="match status" value="1"/>
</dbReference>
<dbReference type="GO" id="GO:0005886">
    <property type="term" value="C:plasma membrane"/>
    <property type="evidence" value="ECO:0007669"/>
    <property type="project" value="UniProtKB-SubCell"/>
</dbReference>
<comment type="function">
    <text evidence="1 14">Produces ATP from ADP in the presence of a proton gradient across the membrane. The alpha chain is a regulatory subunit.</text>
</comment>
<evidence type="ECO:0000256" key="3">
    <source>
        <dbReference type="ARBA" id="ARBA00008936"/>
    </source>
</evidence>
<evidence type="ECO:0000256" key="6">
    <source>
        <dbReference type="ARBA" id="ARBA00022781"/>
    </source>
</evidence>
<evidence type="ECO:0000256" key="10">
    <source>
        <dbReference type="ARBA" id="ARBA00023136"/>
    </source>
</evidence>
<feature type="binding site" evidence="14">
    <location>
        <begin position="169"/>
        <end position="176"/>
    </location>
    <ligand>
        <name>ATP</name>
        <dbReference type="ChEBI" id="CHEBI:30616"/>
    </ligand>
</feature>
<keyword evidence="4 14" id="KW-0813">Transport</keyword>
<dbReference type="InterPro" id="IPR005294">
    <property type="entry name" value="ATP_synth_F1_asu"/>
</dbReference>
<dbReference type="HAMAP" id="MF_01346">
    <property type="entry name" value="ATP_synth_alpha_bact"/>
    <property type="match status" value="1"/>
</dbReference>
<feature type="domain" description="ATPase F1/V1/A1 complex alpha/beta subunit N-terminal" evidence="17">
    <location>
        <begin position="25"/>
        <end position="92"/>
    </location>
</feature>
<dbReference type="Proteomes" id="UP000202922">
    <property type="component" value="Unassembled WGS sequence"/>
</dbReference>
<dbReference type="RefSeq" id="WP_093965790.1">
    <property type="nucleotide sequence ID" value="NZ_FXYE01000001.1"/>
</dbReference>
<evidence type="ECO:0000256" key="1">
    <source>
        <dbReference type="ARBA" id="ARBA00003784"/>
    </source>
</evidence>
<dbReference type="Pfam" id="PF00006">
    <property type="entry name" value="ATP-synt_ab"/>
    <property type="match status" value="1"/>
</dbReference>
<keyword evidence="10 14" id="KW-0472">Membrane</keyword>
<dbReference type="PANTHER" id="PTHR48082">
    <property type="entry name" value="ATP SYNTHASE SUBUNIT ALPHA, MITOCHONDRIAL"/>
    <property type="match status" value="1"/>
</dbReference>
<dbReference type="NCBIfam" id="TIGR00962">
    <property type="entry name" value="atpA"/>
    <property type="match status" value="1"/>
</dbReference>
<dbReference type="CDD" id="cd18113">
    <property type="entry name" value="ATP-synt_F1_alpha_C"/>
    <property type="match status" value="1"/>
</dbReference>
<dbReference type="PIRSF" id="PIRSF039088">
    <property type="entry name" value="F_ATPase_subunit_alpha"/>
    <property type="match status" value="1"/>
</dbReference>
<organism evidence="18 19">
    <name type="scientific">Actibacterium lipolyticum</name>
    <dbReference type="NCBI Taxonomy" id="1524263"/>
    <lineage>
        <taxon>Bacteria</taxon>
        <taxon>Pseudomonadati</taxon>
        <taxon>Pseudomonadota</taxon>
        <taxon>Alphaproteobacteria</taxon>
        <taxon>Rhodobacterales</taxon>
        <taxon>Roseobacteraceae</taxon>
        <taxon>Actibacterium</taxon>
    </lineage>
</organism>
<dbReference type="Gene3D" id="3.40.50.300">
    <property type="entry name" value="P-loop containing nucleotide triphosphate hydrolases"/>
    <property type="match status" value="1"/>
</dbReference>
<feature type="domain" description="ATP synthase alpha subunit C-terminal" evidence="16">
    <location>
        <begin position="381"/>
        <end position="507"/>
    </location>
</feature>